<dbReference type="CDD" id="cd09107">
    <property type="entry name" value="PLDc_vPLD3_4_5_like_2"/>
    <property type="match status" value="1"/>
</dbReference>
<dbReference type="GO" id="GO:0012505">
    <property type="term" value="C:endomembrane system"/>
    <property type="evidence" value="ECO:0000318"/>
    <property type="project" value="GO_Central"/>
</dbReference>
<evidence type="ECO:0000313" key="4">
    <source>
        <dbReference type="RefSeq" id="XP_010275830.1"/>
    </source>
</evidence>
<dbReference type="GO" id="GO:0003824">
    <property type="term" value="F:catalytic activity"/>
    <property type="evidence" value="ECO:0007669"/>
    <property type="project" value="InterPro"/>
</dbReference>
<dbReference type="CDD" id="cd09106">
    <property type="entry name" value="PLDc_vPLD3_4_5_like_1"/>
    <property type="match status" value="1"/>
</dbReference>
<keyword evidence="1" id="KW-0732">Signal</keyword>
<dbReference type="InParanoid" id="A0A1U8B898"/>
<feature type="chain" id="PRO_5010590304" evidence="1">
    <location>
        <begin position="26"/>
        <end position="520"/>
    </location>
</feature>
<dbReference type="RefSeq" id="XP_010275830.1">
    <property type="nucleotide sequence ID" value="XM_010277528.2"/>
</dbReference>
<dbReference type="AlphaFoldDB" id="A0A1U8B898"/>
<proteinExistence type="predicted"/>
<dbReference type="SUPFAM" id="SSF56024">
    <property type="entry name" value="Phospholipase D/nuclease"/>
    <property type="match status" value="2"/>
</dbReference>
<feature type="domain" description="PLD phosphodiesterase" evidence="2">
    <location>
        <begin position="446"/>
        <end position="472"/>
    </location>
</feature>
<dbReference type="KEGG" id="nnu:104610752"/>
<gene>
    <name evidence="4" type="primary">LOC104610752</name>
</gene>
<dbReference type="Pfam" id="PF13091">
    <property type="entry name" value="PLDc_2"/>
    <property type="match status" value="1"/>
</dbReference>
<dbReference type="STRING" id="4432.A0A1U8B898"/>
<dbReference type="InterPro" id="IPR025202">
    <property type="entry name" value="PLD-like_dom"/>
</dbReference>
<dbReference type="InterPro" id="IPR001736">
    <property type="entry name" value="PLipase_D/transphosphatidylase"/>
</dbReference>
<dbReference type="Gene3D" id="3.30.870.10">
    <property type="entry name" value="Endonuclease Chain A"/>
    <property type="match status" value="2"/>
</dbReference>
<protein>
    <submittedName>
        <fullName evidence="4">Phospholipase D Y-like</fullName>
    </submittedName>
</protein>
<dbReference type="PANTHER" id="PTHR10185:SF17">
    <property type="entry name" value="GM01519P-RELATED"/>
    <property type="match status" value="1"/>
</dbReference>
<dbReference type="InterPro" id="IPR050874">
    <property type="entry name" value="Diverse_PLD-related"/>
</dbReference>
<accession>A0A1U8B898</accession>
<sequence length="520" mass="58776">MKNRATTATAFLLLLVFSLCVGSFAVPSLTDPIYGCKGWLVQSIPTDMPYLRPVKGVLSTADVFRWLAGNSTRRLDIIAQYWQLLAHPDDPQSGDYGYSKSSMKHFGADDGFTVYSAIESAADRRVNMRILQHSGFYPYYTNESSNLASGRPNVEVVTLQLDQWWGSGIVHAKAWISDRKDIYIGSANNDWKSLTQVKEVGIYIANCPKLAKKVEFYFNNLWALASLNYSLYTKEIWDQLWQIHRKVPCWSHFIQEPQQCRPPISHYVDIDHVVGYPPIFDPLMFHLQLETPGCTSTTKELYSSYLSFSPPELSFNKHQTDEQAWVNTIKSVGPGATLRISTMDWLGQSQYTKPTIYWPSLSSAISEVIFSKHATVKILVAYWAHSIKNTDAYLKSLLYSNILCPSSQYNECAGKVEIKYYKVPGFNMTGAFRKYGRKTGNIYPGYSRVNHGKYAVSDVRAHIGTSNLVWDYFYTTAGISFGTYNPAIVSQLQDIFDADWNSPYATPVVPLQIAPVYSSS</sequence>
<reference evidence="4" key="1">
    <citation type="submission" date="2025-08" db="UniProtKB">
        <authorList>
            <consortium name="RefSeq"/>
        </authorList>
    </citation>
    <scope>IDENTIFICATION</scope>
</reference>
<evidence type="ECO:0000256" key="1">
    <source>
        <dbReference type="SAM" id="SignalP"/>
    </source>
</evidence>
<evidence type="ECO:0000313" key="3">
    <source>
        <dbReference type="Proteomes" id="UP000189703"/>
    </source>
</evidence>
<dbReference type="GeneID" id="104610752"/>
<feature type="signal peptide" evidence="1">
    <location>
        <begin position="1"/>
        <end position="25"/>
    </location>
</feature>
<dbReference type="SMART" id="SM00155">
    <property type="entry name" value="PLDc"/>
    <property type="match status" value="2"/>
</dbReference>
<keyword evidence="3" id="KW-1185">Reference proteome</keyword>
<organism evidence="3 4">
    <name type="scientific">Nelumbo nucifera</name>
    <name type="common">Sacred lotus</name>
    <dbReference type="NCBI Taxonomy" id="4432"/>
    <lineage>
        <taxon>Eukaryota</taxon>
        <taxon>Viridiplantae</taxon>
        <taxon>Streptophyta</taxon>
        <taxon>Embryophyta</taxon>
        <taxon>Tracheophyta</taxon>
        <taxon>Spermatophyta</taxon>
        <taxon>Magnoliopsida</taxon>
        <taxon>Proteales</taxon>
        <taxon>Nelumbonaceae</taxon>
        <taxon>Nelumbo</taxon>
    </lineage>
</organism>
<dbReference type="OMA" id="ETRYWPY"/>
<dbReference type="PANTHER" id="PTHR10185">
    <property type="entry name" value="PHOSPHOLIPASE D - RELATED"/>
    <property type="match status" value="1"/>
</dbReference>
<dbReference type="eggNOG" id="KOG3603">
    <property type="taxonomic scope" value="Eukaryota"/>
</dbReference>
<feature type="domain" description="PLD phosphodiesterase" evidence="2">
    <location>
        <begin position="166"/>
        <end position="193"/>
    </location>
</feature>
<evidence type="ECO:0000259" key="2">
    <source>
        <dbReference type="PROSITE" id="PS50035"/>
    </source>
</evidence>
<dbReference type="Proteomes" id="UP000189703">
    <property type="component" value="Unplaced"/>
</dbReference>
<name>A0A1U8B898_NELNU</name>
<dbReference type="OrthoDB" id="1923775at2759"/>
<dbReference type="PROSITE" id="PS50035">
    <property type="entry name" value="PLD"/>
    <property type="match status" value="2"/>
</dbReference>